<keyword evidence="2" id="KW-1185">Reference proteome</keyword>
<proteinExistence type="predicted"/>
<evidence type="ECO:0000313" key="2">
    <source>
        <dbReference type="Proteomes" id="UP000244929"/>
    </source>
</evidence>
<dbReference type="EMBL" id="CP029186">
    <property type="protein sequence ID" value="AWH86093.1"/>
    <property type="molecule type" value="Genomic_DNA"/>
</dbReference>
<reference evidence="1 2" key="1">
    <citation type="submission" date="2018-04" db="EMBL/GenBank/DDBJ databases">
        <title>Genome sequencing of Flavobacterium sp. HYN0059.</title>
        <authorList>
            <person name="Yi H."/>
            <person name="Baek C."/>
        </authorList>
    </citation>
    <scope>NUCLEOTIDE SEQUENCE [LARGE SCALE GENOMIC DNA]</scope>
    <source>
        <strain evidence="1 2">HYN0059</strain>
    </source>
</reference>
<protein>
    <submittedName>
        <fullName evidence="1">Uncharacterized protein</fullName>
    </submittedName>
</protein>
<dbReference type="OrthoDB" id="2652925at2"/>
<dbReference type="KEGG" id="falb:HYN59_13665"/>
<dbReference type="AlphaFoldDB" id="A0A2S1R086"/>
<sequence>MNNIFDISDGNLIFSNNCPLFSDVPLIYHKDDLREDINQITFKHIENLCIDIGWYGGDFESGTGFFSIMIVRDADWDNPLYKKDCKTVKKLQVLLHEALDYVKRNKDLIK</sequence>
<accession>A0A2S1R086</accession>
<evidence type="ECO:0000313" key="1">
    <source>
        <dbReference type="EMBL" id="AWH86093.1"/>
    </source>
</evidence>
<name>A0A2S1R086_9FLAO</name>
<dbReference type="RefSeq" id="WP_108778795.1">
    <property type="nucleotide sequence ID" value="NZ_CP029186.1"/>
</dbReference>
<organism evidence="1 2">
    <name type="scientific">Flavobacterium album</name>
    <dbReference type="NCBI Taxonomy" id="2175091"/>
    <lineage>
        <taxon>Bacteria</taxon>
        <taxon>Pseudomonadati</taxon>
        <taxon>Bacteroidota</taxon>
        <taxon>Flavobacteriia</taxon>
        <taxon>Flavobacteriales</taxon>
        <taxon>Flavobacteriaceae</taxon>
        <taxon>Flavobacterium</taxon>
    </lineage>
</organism>
<dbReference type="Proteomes" id="UP000244929">
    <property type="component" value="Chromosome"/>
</dbReference>
<gene>
    <name evidence="1" type="ORF">HYN59_13665</name>
</gene>